<dbReference type="STRING" id="331678.Cphamn1_1284"/>
<dbReference type="EMBL" id="CP001101">
    <property type="protein sequence ID" value="ACE04215.1"/>
    <property type="molecule type" value="Genomic_DNA"/>
</dbReference>
<organism evidence="1">
    <name type="scientific">Chlorobium phaeobacteroides (strain BS1)</name>
    <dbReference type="NCBI Taxonomy" id="331678"/>
    <lineage>
        <taxon>Bacteria</taxon>
        <taxon>Pseudomonadati</taxon>
        <taxon>Chlorobiota</taxon>
        <taxon>Chlorobiia</taxon>
        <taxon>Chlorobiales</taxon>
        <taxon>Chlorobiaceae</taxon>
        <taxon>Chlorobium/Pelodictyon group</taxon>
        <taxon>Chlorobium</taxon>
    </lineage>
</organism>
<reference evidence="1" key="1">
    <citation type="submission" date="2008-06" db="EMBL/GenBank/DDBJ databases">
        <title>Complete sequence of Chlorobium phaeobacteroides BS1.</title>
        <authorList>
            <consortium name="US DOE Joint Genome Institute"/>
            <person name="Lucas S."/>
            <person name="Copeland A."/>
            <person name="Lapidus A."/>
            <person name="Glavina del Rio T."/>
            <person name="Dalin E."/>
            <person name="Tice H."/>
            <person name="Bruce D."/>
            <person name="Goodwin L."/>
            <person name="Pitluck S."/>
            <person name="Schmutz J."/>
            <person name="Larimer F."/>
            <person name="Land M."/>
            <person name="Hauser L."/>
            <person name="Kyrpides N."/>
            <person name="Ovchinnikova G."/>
            <person name="Li T."/>
            <person name="Liu Z."/>
            <person name="Zhao F."/>
            <person name="Overmann J."/>
            <person name="Bryant D.A."/>
            <person name="Richardson P."/>
        </authorList>
    </citation>
    <scope>NUCLEOTIDE SEQUENCE [LARGE SCALE GENOMIC DNA]</scope>
    <source>
        <strain evidence="1">BS1</strain>
    </source>
</reference>
<sequence>MNNPYSADVVEAVERQIVIESRHILEAIHKQA</sequence>
<proteinExistence type="predicted"/>
<dbReference type="AlphaFoldDB" id="B3EJ15"/>
<dbReference type="KEGG" id="cpb:Cphamn1_1284"/>
<evidence type="ECO:0000313" key="1">
    <source>
        <dbReference type="EMBL" id="ACE04215.1"/>
    </source>
</evidence>
<name>B3EJ15_CHLPB</name>
<gene>
    <name evidence="1" type="ordered locus">Cphamn1_1284</name>
</gene>
<protein>
    <submittedName>
        <fullName evidence="1">Uncharacterized protein</fullName>
    </submittedName>
</protein>
<dbReference type="HOGENOM" id="CLU_3388720_0_0_10"/>
<accession>B3EJ15</accession>